<keyword evidence="2" id="KW-0472">Membrane</keyword>
<organism evidence="3 4">
    <name type="scientific">Streptomyces levis</name>
    <dbReference type="NCBI Taxonomy" id="285566"/>
    <lineage>
        <taxon>Bacteria</taxon>
        <taxon>Bacillati</taxon>
        <taxon>Actinomycetota</taxon>
        <taxon>Actinomycetes</taxon>
        <taxon>Kitasatosporales</taxon>
        <taxon>Streptomycetaceae</taxon>
        <taxon>Streptomyces</taxon>
    </lineage>
</organism>
<evidence type="ECO:0000256" key="2">
    <source>
        <dbReference type="SAM" id="Phobius"/>
    </source>
</evidence>
<dbReference type="RefSeq" id="WP_344543004.1">
    <property type="nucleotide sequence ID" value="NZ_BAAATM010000022.1"/>
</dbReference>
<protein>
    <submittedName>
        <fullName evidence="3">Uncharacterized protein</fullName>
    </submittedName>
</protein>
<evidence type="ECO:0000313" key="3">
    <source>
        <dbReference type="EMBL" id="GAA2554912.1"/>
    </source>
</evidence>
<keyword evidence="2" id="KW-1133">Transmembrane helix</keyword>
<feature type="transmembrane region" description="Helical" evidence="2">
    <location>
        <begin position="477"/>
        <end position="499"/>
    </location>
</feature>
<feature type="transmembrane region" description="Helical" evidence="2">
    <location>
        <begin position="421"/>
        <end position="439"/>
    </location>
</feature>
<comment type="caution">
    <text evidence="3">The sequence shown here is derived from an EMBL/GenBank/DDBJ whole genome shotgun (WGS) entry which is preliminary data.</text>
</comment>
<feature type="transmembrane region" description="Helical" evidence="2">
    <location>
        <begin position="181"/>
        <end position="200"/>
    </location>
</feature>
<evidence type="ECO:0000313" key="4">
    <source>
        <dbReference type="Proteomes" id="UP001501095"/>
    </source>
</evidence>
<evidence type="ECO:0000256" key="1">
    <source>
        <dbReference type="SAM" id="Coils"/>
    </source>
</evidence>
<gene>
    <name evidence="3" type="ORF">GCM10010423_65110</name>
</gene>
<accession>A0ABN3P0T7</accession>
<name>A0ABN3P0T7_9ACTN</name>
<proteinExistence type="predicted"/>
<feature type="transmembrane region" description="Helical" evidence="2">
    <location>
        <begin position="389"/>
        <end position="415"/>
    </location>
</feature>
<keyword evidence="4" id="KW-1185">Reference proteome</keyword>
<reference evidence="3 4" key="1">
    <citation type="journal article" date="2019" name="Int. J. Syst. Evol. Microbiol.">
        <title>The Global Catalogue of Microorganisms (GCM) 10K type strain sequencing project: providing services to taxonomists for standard genome sequencing and annotation.</title>
        <authorList>
            <consortium name="The Broad Institute Genomics Platform"/>
            <consortium name="The Broad Institute Genome Sequencing Center for Infectious Disease"/>
            <person name="Wu L."/>
            <person name="Ma J."/>
        </authorList>
    </citation>
    <scope>NUCLEOTIDE SEQUENCE [LARGE SCALE GENOMIC DNA]</scope>
    <source>
        <strain evidence="3 4">JCM 6924</strain>
    </source>
</reference>
<keyword evidence="1" id="KW-0175">Coiled coil</keyword>
<dbReference type="Proteomes" id="UP001501095">
    <property type="component" value="Unassembled WGS sequence"/>
</dbReference>
<feature type="coiled-coil region" evidence="1">
    <location>
        <begin position="18"/>
        <end position="55"/>
    </location>
</feature>
<feature type="transmembrane region" description="Helical" evidence="2">
    <location>
        <begin position="206"/>
        <end position="228"/>
    </location>
</feature>
<dbReference type="EMBL" id="BAAATM010000022">
    <property type="protein sequence ID" value="GAA2554912.1"/>
    <property type="molecule type" value="Genomic_DNA"/>
</dbReference>
<feature type="transmembrane region" description="Helical" evidence="2">
    <location>
        <begin position="446"/>
        <end position="471"/>
    </location>
</feature>
<sequence length="792" mass="84803">MADFRVDGNLTANVNGFVRSMREARDSVQDLIDEIEELDRELDSLSNRRVSVRVDIDGRDEIQQLRDDLDRLSRDDVNIRVNLQVDEDSLRRLRRDLEGLRDVGDVHVNVRADVDGLQDVQRLQRALNALNPRYSIQVDLDGVTAALTQLAALRLALNGVQGAGDGAAGGLASAGGAAGGMIGPLLTLLPLLVAITGIAAGVGAGIFGAMATAGLGVAAFAALAIPTFKKITEAAGKGEEAIAKLPAPMQVAARNLIDLKNRFEELQKEIQPVALEVFAEALNVARAGLEQIAPVARPAGEAIRDLLANMAEGLKGDDWNKFFTYLRDNVGWFIRVWGTAVGNFITGIANMIRAFDPLSKFVSKGFLGMSESFLRWTQSLESNKSFQEFVNFVITNGPVLLQALGGFVSALFQIAVAMAPIGAQMLQFIAGIMGTVSAFMQANPQFAAFIAMVIPLAGFILTVVAVVTLLAGAIAGISAPVLIAVGAIAGIIAIIATWWSQCESFRNFVKDMWQRVGETFTTWINQIKGMVQDWLPAIVALWNKYGQSIMDYVRGMWTIISGVISGALKVIQGIVNVVLGLLTGDWRRVWNGIKQILSGVWTAIKSIVNGGIQAVKGLLRGLMTAIGNIFKGAGNLLLNAGRAIVNGLRNGISGKWGELVGWFRGKLGDLRDMLPFSPAKKGPFSGRGWVTYSGASIVDGIRQGMNSRLKTLRDFMTTNIGDMRGSITANVTSSVRPLASNLQTAAAMGGAGGNVINFHEGAFKVYNPAAETASDSSTKTLQKVSRFGIFEN</sequence>
<keyword evidence="2" id="KW-0812">Transmembrane</keyword>